<reference evidence="1 2" key="1">
    <citation type="submission" date="2022-11" db="EMBL/GenBank/DDBJ databases">
        <title>Genome Sequencing of Nocardia sp. ON39_IFM12276 and assembly.</title>
        <authorList>
            <person name="Shimojima M."/>
            <person name="Toyokawa M."/>
            <person name="Uesaka K."/>
        </authorList>
    </citation>
    <scope>NUCLEOTIDE SEQUENCE [LARGE SCALE GENOMIC DNA]</scope>
    <source>
        <strain evidence="1 2">IFM 12276</strain>
    </source>
</reference>
<dbReference type="EMBL" id="AP026978">
    <property type="protein sequence ID" value="BDU00990.1"/>
    <property type="molecule type" value="Genomic_DNA"/>
</dbReference>
<dbReference type="Proteomes" id="UP001317870">
    <property type="component" value="Chromosome"/>
</dbReference>
<organism evidence="1 2">
    <name type="scientific">Nocardia sputorum</name>
    <dbReference type="NCBI Taxonomy" id="2984338"/>
    <lineage>
        <taxon>Bacteria</taxon>
        <taxon>Bacillati</taxon>
        <taxon>Actinomycetota</taxon>
        <taxon>Actinomycetes</taxon>
        <taxon>Mycobacteriales</taxon>
        <taxon>Nocardiaceae</taxon>
        <taxon>Nocardia</taxon>
    </lineage>
</organism>
<sequence length="138" mass="15183">MRRLPNRARRALRALRDAVSAPAPHPGEVRVRVYLNTDPTALLTGYRPDAPVTLAYTYLLRVDPVTDTDAVVLERVFAAFNDHPEHADDQIHTDTWYAKGIQGVTGLRSLSVGDLVGLDDRHYACASTGWSPVPTPPV</sequence>
<protein>
    <submittedName>
        <fullName evidence="1">Uncharacterized protein</fullName>
    </submittedName>
</protein>
<proteinExistence type="predicted"/>
<name>A0ABN6U755_9NOCA</name>
<evidence type="ECO:0000313" key="2">
    <source>
        <dbReference type="Proteomes" id="UP001317870"/>
    </source>
</evidence>
<evidence type="ECO:0000313" key="1">
    <source>
        <dbReference type="EMBL" id="BDU00990.1"/>
    </source>
</evidence>
<keyword evidence="2" id="KW-1185">Reference proteome</keyword>
<dbReference type="RefSeq" id="WP_281873971.1">
    <property type="nucleotide sequence ID" value="NZ_AP026978.1"/>
</dbReference>
<gene>
    <name evidence="1" type="ORF">IFM12276_40180</name>
</gene>
<accession>A0ABN6U755</accession>